<evidence type="ECO:0000313" key="3">
    <source>
        <dbReference type="Proteomes" id="UP000688137"/>
    </source>
</evidence>
<sequence length="202" mass="24332">MSMQIPKDIVRLQFDYQSLISRYQGLEQLCKKQANELVQLKKLNENIKSNAENQECGKCKKLQLQIDQQKIDIKEQKLEIDQLQNSLNLKKISFDEFREQVQNEMENRIKQFENLNQVTLERLDRVQKDNSLFEILLRERDLRIEQLNQVIYNQEQQIQQESQEDNTWKKKFIKINKDYHKLLSEYNSVKADLDAMYVSQCK</sequence>
<dbReference type="AlphaFoldDB" id="A0A8S1LD10"/>
<dbReference type="Proteomes" id="UP000688137">
    <property type="component" value="Unassembled WGS sequence"/>
</dbReference>
<dbReference type="OMA" id="DNTWKKK"/>
<protein>
    <submittedName>
        <fullName evidence="2">Uncharacterized protein</fullName>
    </submittedName>
</protein>
<organism evidence="2 3">
    <name type="scientific">Paramecium primaurelia</name>
    <dbReference type="NCBI Taxonomy" id="5886"/>
    <lineage>
        <taxon>Eukaryota</taxon>
        <taxon>Sar</taxon>
        <taxon>Alveolata</taxon>
        <taxon>Ciliophora</taxon>
        <taxon>Intramacronucleata</taxon>
        <taxon>Oligohymenophorea</taxon>
        <taxon>Peniculida</taxon>
        <taxon>Parameciidae</taxon>
        <taxon>Paramecium</taxon>
    </lineage>
</organism>
<comment type="caution">
    <text evidence="2">The sequence shown here is derived from an EMBL/GenBank/DDBJ whole genome shotgun (WGS) entry which is preliminary data.</text>
</comment>
<name>A0A8S1LD10_PARPR</name>
<keyword evidence="1" id="KW-0175">Coiled coil</keyword>
<evidence type="ECO:0000313" key="2">
    <source>
        <dbReference type="EMBL" id="CAD8063423.1"/>
    </source>
</evidence>
<accession>A0A8S1LD10</accession>
<dbReference type="EMBL" id="CAJJDM010000033">
    <property type="protein sequence ID" value="CAD8063423.1"/>
    <property type="molecule type" value="Genomic_DNA"/>
</dbReference>
<evidence type="ECO:0000256" key="1">
    <source>
        <dbReference type="SAM" id="Coils"/>
    </source>
</evidence>
<gene>
    <name evidence="2" type="ORF">PPRIM_AZ9-3.1.T0340314</name>
</gene>
<proteinExistence type="predicted"/>
<keyword evidence="3" id="KW-1185">Reference proteome</keyword>
<reference evidence="2" key="1">
    <citation type="submission" date="2021-01" db="EMBL/GenBank/DDBJ databases">
        <authorList>
            <consortium name="Genoscope - CEA"/>
            <person name="William W."/>
        </authorList>
    </citation>
    <scope>NUCLEOTIDE SEQUENCE</scope>
</reference>
<feature type="coiled-coil region" evidence="1">
    <location>
        <begin position="23"/>
        <end position="164"/>
    </location>
</feature>